<dbReference type="EMBL" id="JACHVB010000025">
    <property type="protein sequence ID" value="MBC2594546.1"/>
    <property type="molecule type" value="Genomic_DNA"/>
</dbReference>
<organism evidence="1 2">
    <name type="scientific">Ruficoccus amylovorans</name>
    <dbReference type="NCBI Taxonomy" id="1804625"/>
    <lineage>
        <taxon>Bacteria</taxon>
        <taxon>Pseudomonadati</taxon>
        <taxon>Verrucomicrobiota</taxon>
        <taxon>Opitutia</taxon>
        <taxon>Puniceicoccales</taxon>
        <taxon>Cerasicoccaceae</taxon>
        <taxon>Ruficoccus</taxon>
    </lineage>
</organism>
<sequence length="373" mass="41200">MKICFLCNSLEPGRDGVGDYTRLLAGACEAAGHATACFALRDPFATGDDPRRFTDALGDAAQQARLLAQIKDFSPDWISLQFVPYGLHPKGLPRRLPGLLRACRGPWRWQVMFHEIWIGGKLDSPLKDRLVGLLQRRIIRRATDIISPLVHTHAEPYRVLLDGLGLHARPLPLFSNIPPQAGTAEGILYPFLNTHGFAISDRNRKQFHLGGLFGTLHPEWPPQPLLNALREAARHEGRRIALIHFGGIGPGKALWESLMRDNDEHLALFELGRLDADAASRLINTLDFGLASSPRSLLQKSGSAITLIEHGLPVIVNRDDAHYPGIPRELPLGDPQYIAFDGTLPDNFFNLRSRAPASRLPAVAETFLHDLGA</sequence>
<accession>A0A842HFY6</accession>
<comment type="caution">
    <text evidence="1">The sequence shown here is derived from an EMBL/GenBank/DDBJ whole genome shotgun (WGS) entry which is preliminary data.</text>
</comment>
<evidence type="ECO:0000313" key="1">
    <source>
        <dbReference type="EMBL" id="MBC2594546.1"/>
    </source>
</evidence>
<proteinExistence type="predicted"/>
<dbReference type="AlphaFoldDB" id="A0A842HFY6"/>
<gene>
    <name evidence="1" type="ORF">H5P28_09775</name>
</gene>
<keyword evidence="2" id="KW-1185">Reference proteome</keyword>
<dbReference type="Proteomes" id="UP000546464">
    <property type="component" value="Unassembled WGS sequence"/>
</dbReference>
<reference evidence="1 2" key="1">
    <citation type="submission" date="2020-07" db="EMBL/GenBank/DDBJ databases">
        <authorList>
            <person name="Feng X."/>
        </authorList>
    </citation>
    <scope>NUCLEOTIDE SEQUENCE [LARGE SCALE GENOMIC DNA]</scope>
    <source>
        <strain evidence="1 2">JCM31066</strain>
    </source>
</reference>
<dbReference type="Gene3D" id="3.40.50.2000">
    <property type="entry name" value="Glycogen Phosphorylase B"/>
    <property type="match status" value="1"/>
</dbReference>
<evidence type="ECO:0000313" key="2">
    <source>
        <dbReference type="Proteomes" id="UP000546464"/>
    </source>
</evidence>
<protein>
    <submittedName>
        <fullName evidence="1">Uncharacterized protein</fullName>
    </submittedName>
</protein>
<dbReference type="RefSeq" id="WP_185675527.1">
    <property type="nucleotide sequence ID" value="NZ_JACHVB010000025.1"/>
</dbReference>
<name>A0A842HFY6_9BACT</name>
<dbReference type="SUPFAM" id="SSF53756">
    <property type="entry name" value="UDP-Glycosyltransferase/glycogen phosphorylase"/>
    <property type="match status" value="1"/>
</dbReference>